<accession>A0A0L0GCT9</accession>
<evidence type="ECO:0000313" key="3">
    <source>
        <dbReference type="Proteomes" id="UP000054560"/>
    </source>
</evidence>
<dbReference type="Proteomes" id="UP000054560">
    <property type="component" value="Unassembled WGS sequence"/>
</dbReference>
<dbReference type="RefSeq" id="XP_014160608.1">
    <property type="nucleotide sequence ID" value="XM_014305133.1"/>
</dbReference>
<feature type="compositionally biased region" description="Polar residues" evidence="1">
    <location>
        <begin position="847"/>
        <end position="892"/>
    </location>
</feature>
<dbReference type="EMBL" id="KQ241640">
    <property type="protein sequence ID" value="KNC86706.1"/>
    <property type="molecule type" value="Genomic_DNA"/>
</dbReference>
<organism evidence="2 3">
    <name type="scientific">Sphaeroforma arctica JP610</name>
    <dbReference type="NCBI Taxonomy" id="667725"/>
    <lineage>
        <taxon>Eukaryota</taxon>
        <taxon>Ichthyosporea</taxon>
        <taxon>Ichthyophonida</taxon>
        <taxon>Sphaeroforma</taxon>
    </lineage>
</organism>
<gene>
    <name evidence="2" type="ORF">SARC_01172</name>
</gene>
<feature type="region of interest" description="Disordered" evidence="1">
    <location>
        <begin position="559"/>
        <end position="593"/>
    </location>
</feature>
<feature type="compositionally biased region" description="Polar residues" evidence="1">
    <location>
        <begin position="625"/>
        <end position="636"/>
    </location>
</feature>
<reference evidence="2 3" key="1">
    <citation type="submission" date="2011-02" db="EMBL/GenBank/DDBJ databases">
        <title>The Genome Sequence of Sphaeroforma arctica JP610.</title>
        <authorList>
            <consortium name="The Broad Institute Genome Sequencing Platform"/>
            <person name="Russ C."/>
            <person name="Cuomo C."/>
            <person name="Young S.K."/>
            <person name="Zeng Q."/>
            <person name="Gargeya S."/>
            <person name="Alvarado L."/>
            <person name="Berlin A."/>
            <person name="Chapman S.B."/>
            <person name="Chen Z."/>
            <person name="Freedman E."/>
            <person name="Gellesch M."/>
            <person name="Goldberg J."/>
            <person name="Griggs A."/>
            <person name="Gujja S."/>
            <person name="Heilman E."/>
            <person name="Heiman D."/>
            <person name="Howarth C."/>
            <person name="Mehta T."/>
            <person name="Neiman D."/>
            <person name="Pearson M."/>
            <person name="Roberts A."/>
            <person name="Saif S."/>
            <person name="Shea T."/>
            <person name="Shenoy N."/>
            <person name="Sisk P."/>
            <person name="Stolte C."/>
            <person name="Sykes S."/>
            <person name="White J."/>
            <person name="Yandava C."/>
            <person name="Burger G."/>
            <person name="Gray M.W."/>
            <person name="Holland P.W.H."/>
            <person name="King N."/>
            <person name="Lang F.B.F."/>
            <person name="Roger A.J."/>
            <person name="Ruiz-Trillo I."/>
            <person name="Haas B."/>
            <person name="Nusbaum C."/>
            <person name="Birren B."/>
        </authorList>
    </citation>
    <scope>NUCLEOTIDE SEQUENCE [LARGE SCALE GENOMIC DNA]</scope>
    <source>
        <strain evidence="2 3">JP610</strain>
    </source>
</reference>
<proteinExistence type="predicted"/>
<keyword evidence="3" id="KW-1185">Reference proteome</keyword>
<feature type="compositionally biased region" description="Polar residues" evidence="1">
    <location>
        <begin position="577"/>
        <end position="592"/>
    </location>
</feature>
<sequence>MAAARFRPSLNEMNEAIEAEGAFSIKPDSLYYYDDDEIVCTGTVQLSPFHSIQKIEAVLQSTVIYTKRSTNKKTKRPVFRIRVSIPELDMESLSLQPFEVRVKVPMFTPPTVHSKGTFHISQRIVRIDAFVRWSLELVGFYPQENLLTLSGPSSRRARSATTTTLDRDFRSGETATLMEPVPEVLTLGEGGGENEHENENGEIGADGILVTESESTEQDAENEERRREDAAALGTSLEQEPRLILLARTKINKRSLYEKTAGEVTVEGSTRGTIVKQLKGETKDMPSVEHDDVLADTEMGEISDEGLGEPEEPRPSVVENVASKTFQPATKADLQFMYEAQDNSLTSYQSAGSSNSDKHGAISLEHPEEQARADREREIAATELDAILQTDYEIGDDKSDVHKKVFIMRATLTQSTTLCNKEPFEIKVSLLNETKTIIARSIEASLVQVNSYFLSGRRLRQSTTVASDKIKLSKFKTKSLYTHTLTIDPACKRLAKDLENFASDGYNGVIPAPTASVTGVKGYSLLVVDYKVVITVKVWGGDDIVKTIAVDLESVAERPGRSDRYLDSQRLPVPQRDSVNPSLLAGNNSSGAQEVVDDDNTVYDGFADAGSSTSNLTAVHANASCSNLNSDTSSGPFTPDRRGGRQRSNSTSPRVGPVPVSLGVGSSQSVERIQSNLSLRFGTLTAPLRISSPALSAANTPPQYGEIGSKSTKSYGNLERRRQSSADRRGSVSVSDSMLNDNGETPGTRRRSRQGSVGARGIRRLSKAITPLLGINGSSGNITVPPEFTRSENDVAQDSQTPNTSLHDLAEGIDEGSDIPKKKKSSRRGTFNVGTLRRLSKAILPVPNTTDSSEGTEVSEQKASAGKKNTSTGSTDDVTSINAGGNHVNSLPKTTSGVLLQINDNNAGISDDDGLPAYSQVVN</sequence>
<dbReference type="AlphaFoldDB" id="A0A0L0GCT9"/>
<feature type="compositionally biased region" description="Low complexity" evidence="1">
    <location>
        <begin position="652"/>
        <end position="669"/>
    </location>
</feature>
<evidence type="ECO:0000256" key="1">
    <source>
        <dbReference type="SAM" id="MobiDB-lite"/>
    </source>
</evidence>
<evidence type="ECO:0000313" key="2">
    <source>
        <dbReference type="EMBL" id="KNC86706.1"/>
    </source>
</evidence>
<dbReference type="GeneID" id="25901676"/>
<protein>
    <submittedName>
        <fullName evidence="2">Uncharacterized protein</fullName>
    </submittedName>
</protein>
<feature type="region of interest" description="Disordered" evidence="1">
    <location>
        <begin position="213"/>
        <end position="233"/>
    </location>
</feature>
<name>A0A0L0GCT9_9EUKA</name>
<feature type="compositionally biased region" description="Polar residues" evidence="1">
    <location>
        <begin position="732"/>
        <end position="745"/>
    </location>
</feature>
<feature type="region of interest" description="Disordered" evidence="1">
    <location>
        <begin position="694"/>
        <end position="892"/>
    </location>
</feature>
<feature type="compositionally biased region" description="Basic and acidic residues" evidence="1">
    <location>
        <begin position="718"/>
        <end position="730"/>
    </location>
</feature>
<feature type="compositionally biased region" description="Polar residues" evidence="1">
    <location>
        <begin position="794"/>
        <end position="806"/>
    </location>
</feature>
<feature type="region of interest" description="Disordered" evidence="1">
    <location>
        <begin position="625"/>
        <end position="669"/>
    </location>
</feature>